<feature type="domain" description="Integrase catalytic" evidence="3">
    <location>
        <begin position="118"/>
        <end position="171"/>
    </location>
</feature>
<feature type="domain" description="HTH-like" evidence="4">
    <location>
        <begin position="45"/>
        <end position="100"/>
    </location>
</feature>
<feature type="compositionally biased region" description="Pro residues" evidence="2">
    <location>
        <begin position="213"/>
        <end position="227"/>
    </location>
</feature>
<dbReference type="InterPro" id="IPR025948">
    <property type="entry name" value="HTH-like_dom"/>
</dbReference>
<protein>
    <submittedName>
        <fullName evidence="5">Integrase catalytic region</fullName>
    </submittedName>
</protein>
<dbReference type="Pfam" id="PF13276">
    <property type="entry name" value="HTH_21"/>
    <property type="match status" value="1"/>
</dbReference>
<reference evidence="5 6" key="1">
    <citation type="journal article" date="2010" name="Stand. Genomic Sci.">
        <title>Complete genome sequence of Segniliparus rotundus type strain (CDC 1076).</title>
        <authorList>
            <person name="Sikorski J."/>
            <person name="Lapidus A."/>
            <person name="Copeland A."/>
            <person name="Misra M."/>
            <person name="Glavina Del Rio T."/>
            <person name="Nolan M."/>
            <person name="Lucas S."/>
            <person name="Chen F."/>
            <person name="Tice H."/>
            <person name="Cheng J.F."/>
            <person name="Jando M."/>
            <person name="Schneider S."/>
            <person name="Bruce D."/>
            <person name="Goodwin L."/>
            <person name="Pitluck S."/>
            <person name="Liolios K."/>
            <person name="Mikhailova N."/>
            <person name="Pati A."/>
            <person name="Ivanova N."/>
            <person name="Mavromatis K."/>
            <person name="Chen A."/>
            <person name="Palaniappan K."/>
            <person name="Chertkov O."/>
            <person name="Land M."/>
            <person name="Hauser L."/>
            <person name="Chang Y.J."/>
            <person name="Jeffries C.D."/>
            <person name="Brettin T."/>
            <person name="Detter J.C."/>
            <person name="Han C."/>
            <person name="Rohde M."/>
            <person name="Goker M."/>
            <person name="Bristow J."/>
            <person name="Eisen J.A."/>
            <person name="Markowitz V."/>
            <person name="Hugenholtz P."/>
            <person name="Kyrpides N.C."/>
            <person name="Klenk H.P."/>
        </authorList>
    </citation>
    <scope>NUCLEOTIDE SEQUENCE [LARGE SCALE GENOMIC DNA]</scope>
    <source>
        <strain evidence="6">ATCC BAA-972 / CDC 1076 / CIP 108378 / DSM 44985 / JCM 13578</strain>
    </source>
</reference>
<evidence type="ECO:0000259" key="4">
    <source>
        <dbReference type="Pfam" id="PF13276"/>
    </source>
</evidence>
<dbReference type="EMBL" id="CP001958">
    <property type="protein sequence ID" value="ADG98560.1"/>
    <property type="molecule type" value="Genomic_DNA"/>
</dbReference>
<feature type="compositionally biased region" description="Polar residues" evidence="2">
    <location>
        <begin position="306"/>
        <end position="323"/>
    </location>
</feature>
<dbReference type="KEGG" id="srt:Srot_2106"/>
<comment type="function">
    <text evidence="1">Involved in the transposition of the insertion sequence.</text>
</comment>
<gene>
    <name evidence="5" type="ordered locus">Srot_2106</name>
</gene>
<dbReference type="NCBIfam" id="NF033516">
    <property type="entry name" value="transpos_IS3"/>
    <property type="match status" value="1"/>
</dbReference>
<dbReference type="OrthoDB" id="4281720at2"/>
<evidence type="ECO:0000313" key="6">
    <source>
        <dbReference type="Proteomes" id="UP000002247"/>
    </source>
</evidence>
<feature type="region of interest" description="Disordered" evidence="2">
    <location>
        <begin position="209"/>
        <end position="242"/>
    </location>
</feature>
<feature type="compositionally biased region" description="Low complexity" evidence="2">
    <location>
        <begin position="333"/>
        <end position="346"/>
    </location>
</feature>
<dbReference type="Pfam" id="PF00665">
    <property type="entry name" value="rve"/>
    <property type="match status" value="1"/>
</dbReference>
<feature type="region of interest" description="Disordered" evidence="2">
    <location>
        <begin position="274"/>
        <end position="346"/>
    </location>
</feature>
<sequence length="346" mass="38643">MIFLLVHEMADDGLPVAVACRVLHVSRSWYYEWRDRPPNPHEVADEALNRRTIREVWSCSRETYGVRRVRAELGLGLGVAISHKKTHRLMRSAGIAGIHRCEFRRHKPDRMRRQFVADRPDKLWVTDITQHHASGGWVYCAVVLDVFSRKVVNWSITDHIRAELEAAVSDMARPGGTSPVGPWCIATGARNTSRGSSATACEKRVRSGRWAPWPAPSTTPWWSPSPAPCRSSSSTARPGPAGPELTQAVFEWIEAFYNPVRRHSALGNLSPAEYETLPQQVRHDPNTNLSGRREHVRSGATDSPPMENQDQRAPTTTGHTQPQAAKHPPPNSTPASPTSTPHTLRR</sequence>
<evidence type="ECO:0000256" key="1">
    <source>
        <dbReference type="ARBA" id="ARBA00002286"/>
    </source>
</evidence>
<dbReference type="GO" id="GO:0015074">
    <property type="term" value="P:DNA integration"/>
    <property type="evidence" value="ECO:0007669"/>
    <property type="project" value="InterPro"/>
</dbReference>
<dbReference type="PANTHER" id="PTHR46889:SF4">
    <property type="entry name" value="TRANSPOSASE INSO FOR INSERTION SEQUENCE ELEMENT IS911B-RELATED"/>
    <property type="match status" value="1"/>
</dbReference>
<feature type="compositionally biased region" description="Low complexity" evidence="2">
    <location>
        <begin position="228"/>
        <end position="238"/>
    </location>
</feature>
<feature type="compositionally biased region" description="Basic and acidic residues" evidence="2">
    <location>
        <begin position="281"/>
        <end position="297"/>
    </location>
</feature>
<dbReference type="InterPro" id="IPR048020">
    <property type="entry name" value="Transpos_IS3"/>
</dbReference>
<evidence type="ECO:0000313" key="5">
    <source>
        <dbReference type="EMBL" id="ADG98560.1"/>
    </source>
</evidence>
<dbReference type="eggNOG" id="COG2801">
    <property type="taxonomic scope" value="Bacteria"/>
</dbReference>
<keyword evidence="6" id="KW-1185">Reference proteome</keyword>
<dbReference type="Proteomes" id="UP000002247">
    <property type="component" value="Chromosome"/>
</dbReference>
<proteinExistence type="predicted"/>
<evidence type="ECO:0000256" key="2">
    <source>
        <dbReference type="SAM" id="MobiDB-lite"/>
    </source>
</evidence>
<accession>D6Z9D0</accession>
<dbReference type="Gene3D" id="3.30.420.10">
    <property type="entry name" value="Ribonuclease H-like superfamily/Ribonuclease H"/>
    <property type="match status" value="1"/>
</dbReference>
<organism evidence="5 6">
    <name type="scientific">Segniliparus rotundus (strain ATCC BAA-972 / CDC 1076 / CIP 108378 / DSM 44985 / JCM 13578)</name>
    <dbReference type="NCBI Taxonomy" id="640132"/>
    <lineage>
        <taxon>Bacteria</taxon>
        <taxon>Bacillati</taxon>
        <taxon>Actinomycetota</taxon>
        <taxon>Actinomycetes</taxon>
        <taxon>Mycobacteriales</taxon>
        <taxon>Segniliparaceae</taxon>
        <taxon>Segniliparus</taxon>
    </lineage>
</organism>
<dbReference type="PANTHER" id="PTHR46889">
    <property type="entry name" value="TRANSPOSASE INSF FOR INSERTION SEQUENCE IS3B-RELATED"/>
    <property type="match status" value="1"/>
</dbReference>
<dbReference type="GO" id="GO:0003676">
    <property type="term" value="F:nucleic acid binding"/>
    <property type="evidence" value="ECO:0007669"/>
    <property type="project" value="InterPro"/>
</dbReference>
<dbReference type="AlphaFoldDB" id="D6Z9D0"/>
<name>D6Z9D0_SEGRD</name>
<dbReference type="InterPro" id="IPR036397">
    <property type="entry name" value="RNaseH_sf"/>
</dbReference>
<dbReference type="HOGENOM" id="CLU_027402_4_2_11"/>
<dbReference type="InterPro" id="IPR001584">
    <property type="entry name" value="Integrase_cat-core"/>
</dbReference>
<dbReference type="SUPFAM" id="SSF53098">
    <property type="entry name" value="Ribonuclease H-like"/>
    <property type="match status" value="1"/>
</dbReference>
<evidence type="ECO:0000259" key="3">
    <source>
        <dbReference type="Pfam" id="PF00665"/>
    </source>
</evidence>
<dbReference type="InterPro" id="IPR012337">
    <property type="entry name" value="RNaseH-like_sf"/>
</dbReference>
<dbReference type="RefSeq" id="WP_013139012.1">
    <property type="nucleotide sequence ID" value="NC_014168.1"/>
</dbReference>
<dbReference type="InterPro" id="IPR050900">
    <property type="entry name" value="Transposase_IS3/IS150/IS904"/>
</dbReference>